<sequence>MIRQEREINVYYPFQSRAEWSLAKFLVENLTQTQIKRFLALPWFHDNPRPSFTSVEELLGWMDTLPSGPKWQSTILEVEGYKTTDSIQLIWRDAEEVARSLFGNPIFGANMMFDPILITNALGREYGEWFSARKAHRIQDSLPEGATIVPILAASDKTPVTRMTGGLEMHPLLISIGNIPGNIHMAATSHSWRCVTFMLIPKFDVPKGNQMILQTCVWHKCVDIITAGLKHVAEIGTMMPDPHGYRRYCFMPLVAWTADLPEQLMIACVSKSASPVTEATHKQFGDSHSHSSRTGNLTLQHIEQVARGTHPWNNLSRFQREAKTIQLSGVHLPFWRNWLELLEDDLDARFKCHHKHVVVRHFVGGVSHIKQMTGREHHDIQRTIVPMIAGCVPPWFLRAIHAIISFIYQAQSPIHTDVSVKEMESSLQEFHAHKDAIIEANARKTRSAGTKNDFHILKLELFHSFAAAIRNNGGLIQYTADVSECLLITHCKHPFERTNKNKDFAEQVVRLLDREESMQQFDVYSLIRLSNIPLINAVSMEEEEIAATDPTFAWVGHVPPEEQWQLHGPCPVRNYFADGILANHTQTALHITSRSDETNQSLNNIAEQYQLPYFQDCYLEFLQSHSLDLQFDVCTFDHIAVWHKLCVQLHSTFRDSMILLSQVVRALRPSQDFPYGCYDVVLISPSNDTASYVAQVCTIFQPRAHPHSKVETPPYLNHPLVYLQPFCVIATPQQQPELQMWTLERCFSHMEEGGETQEGLVVPITWISRALELVPVFGSEKVPPSISSATSQELYHCFFLNHFADKEIFNAFHGGGSFC</sequence>
<dbReference type="InterPro" id="IPR041078">
    <property type="entry name" value="Plavaka"/>
</dbReference>
<dbReference type="OrthoDB" id="2669531at2759"/>
<evidence type="ECO:0000259" key="1">
    <source>
        <dbReference type="Pfam" id="PF20722"/>
    </source>
</evidence>
<dbReference type="Pfam" id="PF18759">
    <property type="entry name" value="Plavaka"/>
    <property type="match status" value="1"/>
</dbReference>
<evidence type="ECO:0000313" key="2">
    <source>
        <dbReference type="EMBL" id="KIO01500.1"/>
    </source>
</evidence>
<keyword evidence="4" id="KW-1185">Reference proteome</keyword>
<feature type="domain" description="DUF6830" evidence="1">
    <location>
        <begin position="584"/>
        <end position="688"/>
    </location>
</feature>
<name>A0A0C3P2H6_PISTI</name>
<evidence type="ECO:0000313" key="4">
    <source>
        <dbReference type="Proteomes" id="UP000054217"/>
    </source>
</evidence>
<organism evidence="3 4">
    <name type="scientific">Pisolithus tinctorius Marx 270</name>
    <dbReference type="NCBI Taxonomy" id="870435"/>
    <lineage>
        <taxon>Eukaryota</taxon>
        <taxon>Fungi</taxon>
        <taxon>Dikarya</taxon>
        <taxon>Basidiomycota</taxon>
        <taxon>Agaricomycotina</taxon>
        <taxon>Agaricomycetes</taxon>
        <taxon>Agaricomycetidae</taxon>
        <taxon>Boletales</taxon>
        <taxon>Sclerodermatineae</taxon>
        <taxon>Pisolithaceae</taxon>
        <taxon>Pisolithus</taxon>
    </lineage>
</organism>
<evidence type="ECO:0000313" key="3">
    <source>
        <dbReference type="EMBL" id="KIO01509.1"/>
    </source>
</evidence>
<dbReference type="InterPro" id="IPR049233">
    <property type="entry name" value="DUF6830"/>
</dbReference>
<dbReference type="HOGENOM" id="CLU_006344_10_2_1"/>
<accession>A0A0C3P2H6</accession>
<dbReference type="EMBL" id="KN831987">
    <property type="protein sequence ID" value="KIO01509.1"/>
    <property type="molecule type" value="Genomic_DNA"/>
</dbReference>
<gene>
    <name evidence="2" type="ORF">M404DRAFT_28542</name>
    <name evidence="3" type="ORF">M404DRAFT_28550</name>
</gene>
<reference evidence="3" key="3">
    <citation type="submission" date="2015-02" db="EMBL/GenBank/DDBJ databases">
        <title>Evolutionary Origins and Diversification of the Mycorrhizal Mutualists.</title>
        <authorList>
            <consortium name="DOE Joint Genome Institute"/>
            <consortium name="Mycorrhizal Genomics Consortium"/>
            <person name="Kohler A."/>
            <person name="Kuo A."/>
            <person name="Nagy L.G."/>
            <person name="Floudas D."/>
            <person name="Copeland A."/>
            <person name="Barry K.W."/>
            <person name="Cichocki N."/>
            <person name="Veneault-Fourrey C."/>
            <person name="LaButti K."/>
            <person name="Lindquist E.A."/>
            <person name="Lipzen A."/>
            <person name="Lundell T."/>
            <person name="Morin E."/>
            <person name="Murat C."/>
            <person name="Riley R."/>
            <person name="Ohm R."/>
            <person name="Sun H."/>
            <person name="Tunlid A."/>
            <person name="Henrissat B."/>
            <person name="Grigoriev I.V."/>
            <person name="Hibbett D.S."/>
            <person name="Martin F."/>
        </authorList>
    </citation>
    <scope>NUCLEOTIDE SEQUENCE</scope>
    <source>
        <strain evidence="3 4">Marx 270</strain>
    </source>
</reference>
<reference evidence="4" key="2">
    <citation type="submission" date="2015-01" db="EMBL/GenBank/DDBJ databases">
        <title>Evolutionary Origins and Diversification of the Mycorrhizal Mutualists.</title>
        <authorList>
            <consortium name="DOE Joint Genome Institute"/>
            <consortium name="Mycorrhizal Genomics Consortium"/>
            <person name="Kohler A."/>
            <person name="Kuo A."/>
            <person name="Nagy L.G."/>
            <person name="Floudas D."/>
            <person name="Copeland A."/>
            <person name="Barry K.W."/>
            <person name="Cichocki N."/>
            <person name="Veneault-Fourrey C."/>
            <person name="LaButti K."/>
            <person name="Lindquist E.A."/>
            <person name="Lipzen A."/>
            <person name="Lundell T."/>
            <person name="Morin E."/>
            <person name="Murat C."/>
            <person name="Riley R."/>
            <person name="Ohm R."/>
            <person name="Sun H."/>
            <person name="Tunlid A."/>
            <person name="Henrissat B."/>
            <person name="Grigoriev I.V."/>
            <person name="Hibbett D.S."/>
            <person name="Martin F."/>
        </authorList>
    </citation>
    <scope>NUCLEOTIDE SEQUENCE [LARGE SCALE GENOMIC DNA]</scope>
    <source>
        <strain evidence="2 4">Marx 270</strain>
    </source>
</reference>
<dbReference type="AlphaFoldDB" id="A0A0C3P2H6"/>
<dbReference type="Pfam" id="PF20722">
    <property type="entry name" value="DUF6830"/>
    <property type="match status" value="1"/>
</dbReference>
<dbReference type="EMBL" id="KN831987">
    <property type="protein sequence ID" value="KIO01500.1"/>
    <property type="molecule type" value="Genomic_DNA"/>
</dbReference>
<dbReference type="Proteomes" id="UP000054217">
    <property type="component" value="Unassembled WGS sequence"/>
</dbReference>
<reference evidence="3 4" key="1">
    <citation type="submission" date="2014-04" db="EMBL/GenBank/DDBJ databases">
        <authorList>
            <consortium name="DOE Joint Genome Institute"/>
            <person name="Kuo A."/>
            <person name="Kohler A."/>
            <person name="Costa M.D."/>
            <person name="Nagy L.G."/>
            <person name="Floudas D."/>
            <person name="Copeland A."/>
            <person name="Barry K.W."/>
            <person name="Cichocki N."/>
            <person name="Veneault-Fourrey C."/>
            <person name="LaButti K."/>
            <person name="Lindquist E.A."/>
            <person name="Lipzen A."/>
            <person name="Lundell T."/>
            <person name="Morin E."/>
            <person name="Murat C."/>
            <person name="Sun H."/>
            <person name="Tunlid A."/>
            <person name="Henrissat B."/>
            <person name="Grigoriev I.V."/>
            <person name="Hibbett D.S."/>
            <person name="Martin F."/>
            <person name="Nordberg H.P."/>
            <person name="Cantor M.N."/>
            <person name="Hua S.X."/>
        </authorList>
    </citation>
    <scope>NUCLEOTIDE SEQUENCE [LARGE SCALE GENOMIC DNA]</scope>
    <source>
        <strain evidence="3 4">Marx 270</strain>
    </source>
</reference>
<proteinExistence type="predicted"/>
<protein>
    <recommendedName>
        <fullName evidence="1">DUF6830 domain-containing protein</fullName>
    </recommendedName>
</protein>